<dbReference type="EMBL" id="UZAM01007181">
    <property type="protein sequence ID" value="VDO97312.1"/>
    <property type="molecule type" value="Genomic_DNA"/>
</dbReference>
<organism evidence="3">
    <name type="scientific">Soboliphyme baturini</name>
    <dbReference type="NCBI Taxonomy" id="241478"/>
    <lineage>
        <taxon>Eukaryota</taxon>
        <taxon>Metazoa</taxon>
        <taxon>Ecdysozoa</taxon>
        <taxon>Nematoda</taxon>
        <taxon>Enoplea</taxon>
        <taxon>Dorylaimia</taxon>
        <taxon>Dioctophymatida</taxon>
        <taxon>Dioctophymatoidea</taxon>
        <taxon>Soboliphymatidae</taxon>
        <taxon>Soboliphyme</taxon>
    </lineage>
</organism>
<reference evidence="1 2" key="2">
    <citation type="submission" date="2018-11" db="EMBL/GenBank/DDBJ databases">
        <authorList>
            <consortium name="Pathogen Informatics"/>
        </authorList>
    </citation>
    <scope>NUCLEOTIDE SEQUENCE [LARGE SCALE GENOMIC DNA]</scope>
</reference>
<name>A0A183IFE6_9BILA</name>
<sequence length="213" mass="24118">MQYLEYGILTAGVQTIVPYQTAATMPSWPVRNEFTKCANSSLTARAYGCLYGWLRFRHSFLCRPQRRVRVLVHVSESGPSSEPYIAFWSYFVFQISDVSDCPCNFVPGEFGNGFWGNTWQSTIHAYLERVQVIVEVIVELCANRARLITIILLGHADLVEEIDRLIGSASGMPDEPVRAIVTKDEVGLKIKLSLFKSIFIRMLIYGQESGPWL</sequence>
<dbReference type="AlphaFoldDB" id="A0A183IFE6"/>
<evidence type="ECO:0000313" key="2">
    <source>
        <dbReference type="Proteomes" id="UP000270296"/>
    </source>
</evidence>
<dbReference type="Proteomes" id="UP000270296">
    <property type="component" value="Unassembled WGS sequence"/>
</dbReference>
<evidence type="ECO:0000313" key="1">
    <source>
        <dbReference type="EMBL" id="VDO97312.1"/>
    </source>
</evidence>
<proteinExistence type="predicted"/>
<reference evidence="3" key="1">
    <citation type="submission" date="2016-06" db="UniProtKB">
        <authorList>
            <consortium name="WormBaseParasite"/>
        </authorList>
    </citation>
    <scope>IDENTIFICATION</scope>
</reference>
<dbReference type="WBParaSite" id="SBAD_0000245101-mRNA-1">
    <property type="protein sequence ID" value="SBAD_0000245101-mRNA-1"/>
    <property type="gene ID" value="SBAD_0000245101"/>
</dbReference>
<accession>A0A183IFE6</accession>
<dbReference type="OrthoDB" id="5843067at2759"/>
<evidence type="ECO:0000313" key="3">
    <source>
        <dbReference type="WBParaSite" id="SBAD_0000245101-mRNA-1"/>
    </source>
</evidence>
<protein>
    <submittedName>
        <fullName evidence="3">Helitron_like_N domain-containing protein</fullName>
    </submittedName>
</protein>
<gene>
    <name evidence="1" type="ORF">SBAD_LOCUS2340</name>
</gene>
<keyword evidence="2" id="KW-1185">Reference proteome</keyword>